<evidence type="ECO:0000313" key="3">
    <source>
        <dbReference type="Proteomes" id="UP000644140"/>
    </source>
</evidence>
<dbReference type="EMBL" id="CP092085">
    <property type="protein sequence ID" value="UUN99895.1"/>
    <property type="molecule type" value="Genomic_DNA"/>
</dbReference>
<accession>A0A8I1AJG7</accession>
<protein>
    <submittedName>
        <fullName evidence="2">Uncharacterized protein</fullName>
    </submittedName>
</protein>
<evidence type="ECO:0000313" key="2">
    <source>
        <dbReference type="EMBL" id="UUN99895.1"/>
    </source>
</evidence>
<name>A0A8I1AJG7_ACIBZ</name>
<feature type="region of interest" description="Disordered" evidence="1">
    <location>
        <begin position="1"/>
        <end position="54"/>
    </location>
</feature>
<proteinExistence type="predicted"/>
<gene>
    <name evidence="2" type="ORF">I9054_010770</name>
</gene>
<feature type="compositionally biased region" description="Low complexity" evidence="1">
    <location>
        <begin position="35"/>
        <end position="46"/>
    </location>
</feature>
<dbReference type="RefSeq" id="WP_165492526.1">
    <property type="nucleotide sequence ID" value="NZ_CP066121.1"/>
</dbReference>
<organism evidence="2 3">
    <name type="scientific">Acinetobacter bereziniae</name>
    <name type="common">Acinetobacter genomosp. 10</name>
    <dbReference type="NCBI Taxonomy" id="106648"/>
    <lineage>
        <taxon>Bacteria</taxon>
        <taxon>Pseudomonadati</taxon>
        <taxon>Pseudomonadota</taxon>
        <taxon>Gammaproteobacteria</taxon>
        <taxon>Moraxellales</taxon>
        <taxon>Moraxellaceae</taxon>
        <taxon>Acinetobacter</taxon>
    </lineage>
</organism>
<reference evidence="2" key="1">
    <citation type="submission" date="2022-02" db="EMBL/GenBank/DDBJ databases">
        <title>Characterization of Tn125 harboring carbapenem-resistant Acinetobacter bereziniae clinical isolates.</title>
        <authorList>
            <person name="Wong N.-K."/>
            <person name="Pan Q."/>
        </authorList>
    </citation>
    <scope>NUCLEOTIDE SEQUENCE</scope>
    <source>
        <strain evidence="2">GD03393</strain>
    </source>
</reference>
<evidence type="ECO:0000256" key="1">
    <source>
        <dbReference type="SAM" id="MobiDB-lite"/>
    </source>
</evidence>
<dbReference type="AlphaFoldDB" id="A0A8I1AJG7"/>
<sequence>MSNIKNPENINDSYSPKPSGSISDSDKFGYQPTRSSGGNASNSSQQTTSPPRKP</sequence>
<feature type="compositionally biased region" description="Polar residues" evidence="1">
    <location>
        <begin position="1"/>
        <end position="23"/>
    </location>
</feature>
<dbReference type="Proteomes" id="UP000644140">
    <property type="component" value="Chromosome"/>
</dbReference>